<dbReference type="EMBL" id="FUPS01000005">
    <property type="protein sequence ID" value="SJS34814.1"/>
    <property type="molecule type" value="Genomic_DNA"/>
</dbReference>
<evidence type="ECO:0000313" key="6">
    <source>
        <dbReference type="EMBL" id="HBH1543321.1"/>
    </source>
</evidence>
<proteinExistence type="predicted"/>
<gene>
    <name evidence="4" type="primary">yjiH</name>
    <name evidence="5" type="ORF">BN1095_250023</name>
    <name evidence="3" type="ORF">BN1096_680018</name>
    <name evidence="4" type="ORF">BN1097_690008</name>
    <name evidence="6" type="ORF">KRM00_002848</name>
    <name evidence="8" type="ORF">SAMEA1402399_00026</name>
    <name evidence="7" type="ORF">SAMEA3375112_01915</name>
</gene>
<keyword evidence="1" id="KW-1133">Transmembrane helix</keyword>
<evidence type="ECO:0000256" key="1">
    <source>
        <dbReference type="SAM" id="Phobius"/>
    </source>
</evidence>
<dbReference type="PATRIC" id="fig|1496.854.peg.1692"/>
<accession>A0A031WB88</accession>
<dbReference type="EMBL" id="LK932905">
    <property type="protein sequence ID" value="CDT03582.1"/>
    <property type="molecule type" value="Genomic_DNA"/>
</dbReference>
<dbReference type="EMBL" id="DAEPXK010000035">
    <property type="protein sequence ID" value="HBH1543321.1"/>
    <property type="molecule type" value="Genomic_DNA"/>
</dbReference>
<evidence type="ECO:0000259" key="2">
    <source>
        <dbReference type="Pfam" id="PF07670"/>
    </source>
</evidence>
<feature type="transmembrane region" description="Helical" evidence="1">
    <location>
        <begin position="15"/>
        <end position="32"/>
    </location>
</feature>
<reference evidence="6" key="4">
    <citation type="submission" date="2021-06" db="EMBL/GenBank/DDBJ databases">
        <authorList>
            <consortium name="NCBI Pathogen Detection Project"/>
        </authorList>
    </citation>
    <scope>NUCLEOTIDE SEQUENCE</scope>
    <source>
        <strain evidence="6">HN1000</strain>
    </source>
</reference>
<dbReference type="InterPro" id="IPR011642">
    <property type="entry name" value="Gate_dom"/>
</dbReference>
<keyword evidence="1" id="KW-0812">Transmembrane</keyword>
<feature type="transmembrane region" description="Helical" evidence="1">
    <location>
        <begin position="79"/>
        <end position="100"/>
    </location>
</feature>
<dbReference type="RefSeq" id="WP_004455007.1">
    <property type="nucleotide sequence ID" value="NZ_AP031492.1"/>
</dbReference>
<dbReference type="EMBL" id="CAADAN010000001">
    <property type="protein sequence ID" value="VFD28995.1"/>
    <property type="molecule type" value="Genomic_DNA"/>
</dbReference>
<sequence>MSKLESTTEKVEVKWYGYVALILGALFFSGIFKDAPGPLKVLDFNNVLGSFGTLGTINDGVGTLAANFRGDGGTGPRDGWLYALTLIPSVMFALGVVRVIDHLDGMKAAQKLLSPLLKPLLGLPGFAGLTLIASLQSTDAAASMTKELKDDGYIDEKQKAVFCAFQFSGASAITNFFASGAALFPFIGDVPIFIPLALILIMKFVGANLLRLYLNKFDKGEA</sequence>
<dbReference type="EMBL" id="LK932522">
    <property type="protein sequence ID" value="CDS88292.1"/>
    <property type="molecule type" value="Genomic_DNA"/>
</dbReference>
<evidence type="ECO:0000313" key="9">
    <source>
        <dbReference type="Proteomes" id="UP000189137"/>
    </source>
</evidence>
<feature type="transmembrane region" description="Helical" evidence="1">
    <location>
        <begin position="192"/>
        <end position="214"/>
    </location>
</feature>
<organism evidence="4">
    <name type="scientific">Clostridioides difficile</name>
    <name type="common">Peptoclostridium difficile</name>
    <dbReference type="NCBI Taxonomy" id="1496"/>
    <lineage>
        <taxon>Bacteria</taxon>
        <taxon>Bacillati</taxon>
        <taxon>Bacillota</taxon>
        <taxon>Clostridia</taxon>
        <taxon>Peptostreptococcales</taxon>
        <taxon>Peptostreptococcaceae</taxon>
        <taxon>Clostridioides</taxon>
    </lineage>
</organism>
<dbReference type="AlphaFoldDB" id="A0A031WB88"/>
<feature type="transmembrane region" description="Helical" evidence="1">
    <location>
        <begin position="163"/>
        <end position="186"/>
    </location>
</feature>
<dbReference type="EMBL" id="LK932408">
    <property type="protein sequence ID" value="CDS88842.1"/>
    <property type="molecule type" value="Genomic_DNA"/>
</dbReference>
<name>A0A031WB88_CLODI</name>
<evidence type="ECO:0000313" key="3">
    <source>
        <dbReference type="EMBL" id="CDS88292.1"/>
    </source>
</evidence>
<evidence type="ECO:0000313" key="5">
    <source>
        <dbReference type="EMBL" id="CDT03582.1"/>
    </source>
</evidence>
<dbReference type="Proteomes" id="UP000878956">
    <property type="component" value="Unassembled WGS sequence"/>
</dbReference>
<evidence type="ECO:0000313" key="10">
    <source>
        <dbReference type="Proteomes" id="UP000411588"/>
    </source>
</evidence>
<dbReference type="Proteomes" id="UP000189137">
    <property type="component" value="Unassembled WGS sequence"/>
</dbReference>
<evidence type="ECO:0000313" key="8">
    <source>
        <dbReference type="EMBL" id="VFD28995.1"/>
    </source>
</evidence>
<protein>
    <submittedName>
        <fullName evidence="3 8">Membrane protein</fullName>
    </submittedName>
    <submittedName>
        <fullName evidence="7">Uncharacterized protein conserved in bacteria</fullName>
    </submittedName>
</protein>
<reference evidence="6" key="2">
    <citation type="journal article" date="2018" name="Genome Biol.">
        <title>SKESA: strategic k-mer extension for scrupulous assemblies.</title>
        <authorList>
            <person name="Souvorov A."/>
            <person name="Agarwala R."/>
            <person name="Lipman D.J."/>
        </authorList>
    </citation>
    <scope>NUCLEOTIDE SEQUENCE</scope>
    <source>
        <strain evidence="6">HN1000</strain>
    </source>
</reference>
<dbReference type="Proteomes" id="UP000411588">
    <property type="component" value="Unassembled WGS sequence"/>
</dbReference>
<feature type="domain" description="Nucleoside transporter/FeoB GTPase Gate" evidence="2">
    <location>
        <begin position="84"/>
        <end position="178"/>
    </location>
</feature>
<reference evidence="8 10" key="3">
    <citation type="submission" date="2019-02" db="EMBL/GenBank/DDBJ databases">
        <authorList>
            <consortium name="Pathogen Informatics"/>
        </authorList>
    </citation>
    <scope>NUCLEOTIDE SEQUENCE [LARGE SCALE GENOMIC DNA]</scope>
    <source>
        <strain evidence="10">clo34</strain>
        <strain evidence="8">Clo34</strain>
        <strain evidence="7 9">VRECD0157</strain>
    </source>
</reference>
<dbReference type="KEGG" id="pdf:CD630DERM_26990"/>
<reference evidence="4" key="1">
    <citation type="submission" date="2014-07" db="EMBL/GenBank/DDBJ databases">
        <authorList>
            <person name="Monot Marc"/>
        </authorList>
    </citation>
    <scope>NUCLEOTIDE SEQUENCE</scope>
    <source>
        <strain evidence="5">7032989</strain>
        <strain evidence="4">7032994</strain>
    </source>
</reference>
<evidence type="ECO:0000313" key="4">
    <source>
        <dbReference type="EMBL" id="CDS88842.1"/>
    </source>
</evidence>
<dbReference type="Pfam" id="PF07670">
    <property type="entry name" value="Gate"/>
    <property type="match status" value="1"/>
</dbReference>
<evidence type="ECO:0000313" key="7">
    <source>
        <dbReference type="EMBL" id="SJS34814.1"/>
    </source>
</evidence>
<keyword evidence="1" id="KW-0472">Membrane</keyword>